<reference evidence="5" key="2">
    <citation type="submission" date="2025-08" db="UniProtKB">
        <authorList>
            <consortium name="RefSeq"/>
        </authorList>
    </citation>
    <scope>IDENTIFICATION</scope>
    <source>
        <tissue evidence="5">Leaf</tissue>
    </source>
</reference>
<dbReference type="KEGG" id="soe:110792192"/>
<evidence type="ECO:0000313" key="4">
    <source>
        <dbReference type="Proteomes" id="UP000813463"/>
    </source>
</evidence>
<name>A0A9R0IP27_SPIOL</name>
<sequence length="427" mass="47380">MLQWRIGRLSYKLKLRRLSTSTGSKFEDEGSWSYSSQWWGSDSDHHSHSIFRATSLHGNGVISVLAYPSSTPAANRWLKTEEWLRKRYAEVCSDAKHDECFKVLGYQWRVLRFNDVTRQSAVKIMAASKVSDPSSVYYMQQPHVLAVPYTKSMIAAGFTALSSTNYDLVNAITGKKTMRVLCVGHGGGSLPLFIASKIQGAVVDIVEIDPLVISTSIQTMGFPSFSVAVPSGCHALSTPNTMDEVVWKGVHERLFLYESDAEKFILNTKNIYDIAFIDAYDGDDIFPLKLWDADSPFLVALGNRLDPNHGTVVVNLHSDDDVHSADAPVSPLHQPILPMGKYVSGVCRAYKDMMVDKESSFSRPGVGFTVSVPWVCNTTLVVCRGFGVADQDFVSNSLMSKSLEVDMDLNMPFSCLPYVKRGFRLLG</sequence>
<dbReference type="GeneID" id="110792192"/>
<evidence type="ECO:0000313" key="5">
    <source>
        <dbReference type="RefSeq" id="XP_021852691.2"/>
    </source>
</evidence>
<dbReference type="PANTHER" id="PTHR12176">
    <property type="entry name" value="SAM-DEPENDENT METHYLTRANSFERASE SUPERFAMILY PROTEIN"/>
    <property type="match status" value="1"/>
</dbReference>
<dbReference type="RefSeq" id="XP_021852691.2">
    <property type="nucleotide sequence ID" value="XM_021996999.2"/>
</dbReference>
<dbReference type="InterPro" id="IPR051419">
    <property type="entry name" value="Lys/N-term_MeTrsfase_sf"/>
</dbReference>
<dbReference type="InterPro" id="IPR029063">
    <property type="entry name" value="SAM-dependent_MTases_sf"/>
</dbReference>
<dbReference type="GO" id="GO:0032259">
    <property type="term" value="P:methylation"/>
    <property type="evidence" value="ECO:0007669"/>
    <property type="project" value="UniProtKB-KW"/>
</dbReference>
<organism evidence="4 5">
    <name type="scientific">Spinacia oleracea</name>
    <name type="common">Spinach</name>
    <dbReference type="NCBI Taxonomy" id="3562"/>
    <lineage>
        <taxon>Eukaryota</taxon>
        <taxon>Viridiplantae</taxon>
        <taxon>Streptophyta</taxon>
        <taxon>Embryophyta</taxon>
        <taxon>Tracheophyta</taxon>
        <taxon>Spermatophyta</taxon>
        <taxon>Magnoliopsida</taxon>
        <taxon>eudicotyledons</taxon>
        <taxon>Gunneridae</taxon>
        <taxon>Pentapetalae</taxon>
        <taxon>Caryophyllales</taxon>
        <taxon>Chenopodiaceae</taxon>
        <taxon>Chenopodioideae</taxon>
        <taxon>Anserineae</taxon>
        <taxon>Spinacia</taxon>
    </lineage>
</organism>
<evidence type="ECO:0000256" key="3">
    <source>
        <dbReference type="ARBA" id="ARBA00022679"/>
    </source>
</evidence>
<evidence type="ECO:0000256" key="2">
    <source>
        <dbReference type="ARBA" id="ARBA00022603"/>
    </source>
</evidence>
<dbReference type="GO" id="GO:0008168">
    <property type="term" value="F:methyltransferase activity"/>
    <property type="evidence" value="ECO:0007669"/>
    <property type="project" value="UniProtKB-KW"/>
</dbReference>
<dbReference type="Gene3D" id="3.40.50.150">
    <property type="entry name" value="Vaccinia Virus protein VP39"/>
    <property type="match status" value="1"/>
</dbReference>
<comment type="similarity">
    <text evidence="1">Belongs to the methyltransferase superfamily.</text>
</comment>
<keyword evidence="4" id="KW-1185">Reference proteome</keyword>
<evidence type="ECO:0000256" key="1">
    <source>
        <dbReference type="ARBA" id="ARBA00008361"/>
    </source>
</evidence>
<keyword evidence="3" id="KW-0808">Transferase</keyword>
<dbReference type="Proteomes" id="UP000813463">
    <property type="component" value="Chromosome 5"/>
</dbReference>
<dbReference type="PANTHER" id="PTHR12176:SF56">
    <property type="entry name" value="OS04G0510700 PROTEIN"/>
    <property type="match status" value="1"/>
</dbReference>
<dbReference type="AlphaFoldDB" id="A0A9R0IP27"/>
<keyword evidence="2" id="KW-0489">Methyltransferase</keyword>
<gene>
    <name evidence="5" type="primary">LOC110792192</name>
</gene>
<dbReference type="SUPFAM" id="SSF53335">
    <property type="entry name" value="S-adenosyl-L-methionine-dependent methyltransferases"/>
    <property type="match status" value="1"/>
</dbReference>
<accession>A0A9R0IP27</accession>
<protein>
    <submittedName>
        <fullName evidence="5">Uncharacterized protein</fullName>
    </submittedName>
</protein>
<proteinExistence type="inferred from homology"/>
<reference evidence="4" key="1">
    <citation type="journal article" date="2021" name="Nat. Commun.">
        <title>Genomic analyses provide insights into spinach domestication and the genetic basis of agronomic traits.</title>
        <authorList>
            <person name="Cai X."/>
            <person name="Sun X."/>
            <person name="Xu C."/>
            <person name="Sun H."/>
            <person name="Wang X."/>
            <person name="Ge C."/>
            <person name="Zhang Z."/>
            <person name="Wang Q."/>
            <person name="Fei Z."/>
            <person name="Jiao C."/>
            <person name="Wang Q."/>
        </authorList>
    </citation>
    <scope>NUCLEOTIDE SEQUENCE [LARGE SCALE GENOMIC DNA]</scope>
    <source>
        <strain evidence="4">cv. Varoflay</strain>
    </source>
</reference>